<gene>
    <name evidence="2" type="ORF">XDN619_LOCUS7638</name>
</gene>
<feature type="compositionally biased region" description="Low complexity" evidence="1">
    <location>
        <begin position="46"/>
        <end position="84"/>
    </location>
</feature>
<evidence type="ECO:0000313" key="2">
    <source>
        <dbReference type="EMBL" id="CAF2046111.1"/>
    </source>
</evidence>
<organism evidence="2 3">
    <name type="scientific">Rotaria magnacalcarata</name>
    <dbReference type="NCBI Taxonomy" id="392030"/>
    <lineage>
        <taxon>Eukaryota</taxon>
        <taxon>Metazoa</taxon>
        <taxon>Spiralia</taxon>
        <taxon>Gnathifera</taxon>
        <taxon>Rotifera</taxon>
        <taxon>Eurotatoria</taxon>
        <taxon>Bdelloidea</taxon>
        <taxon>Philodinida</taxon>
        <taxon>Philodinidae</taxon>
        <taxon>Rotaria</taxon>
    </lineage>
</organism>
<dbReference type="Gene3D" id="2.40.70.10">
    <property type="entry name" value="Acid Proteases"/>
    <property type="match status" value="1"/>
</dbReference>
<feature type="compositionally biased region" description="Polar residues" evidence="1">
    <location>
        <begin position="36"/>
        <end position="45"/>
    </location>
</feature>
<reference evidence="2" key="1">
    <citation type="submission" date="2021-02" db="EMBL/GenBank/DDBJ databases">
        <authorList>
            <person name="Nowell W R."/>
        </authorList>
    </citation>
    <scope>NUCLEOTIDE SEQUENCE</scope>
</reference>
<dbReference type="AlphaFoldDB" id="A0A816PAF4"/>
<feature type="compositionally biased region" description="Polar residues" evidence="1">
    <location>
        <begin position="113"/>
        <end position="123"/>
    </location>
</feature>
<dbReference type="Proteomes" id="UP000663887">
    <property type="component" value="Unassembled WGS sequence"/>
</dbReference>
<dbReference type="EMBL" id="CAJNRG010002318">
    <property type="protein sequence ID" value="CAF2046111.1"/>
    <property type="molecule type" value="Genomic_DNA"/>
</dbReference>
<feature type="compositionally biased region" description="Low complexity" evidence="1">
    <location>
        <begin position="170"/>
        <end position="182"/>
    </location>
</feature>
<evidence type="ECO:0000313" key="3">
    <source>
        <dbReference type="Proteomes" id="UP000663887"/>
    </source>
</evidence>
<accession>A0A816PAF4</accession>
<evidence type="ECO:0000256" key="1">
    <source>
        <dbReference type="SAM" id="MobiDB-lite"/>
    </source>
</evidence>
<dbReference type="Pfam" id="PF13650">
    <property type="entry name" value="Asp_protease_2"/>
    <property type="match status" value="1"/>
</dbReference>
<proteinExistence type="predicted"/>
<feature type="compositionally biased region" description="Low complexity" evidence="1">
    <location>
        <begin position="124"/>
        <end position="163"/>
    </location>
</feature>
<sequence>MNKSGARSKTTKSSTTVPPPPSPGNTNNNGPISPSQTKDGTSAQNKPKSPSKIKTPSPKKSTSSNHGTKNNSPPKYKIPKINPYATKNKLFSPNGSGNHVDKMQKMHLGKTGSGTQNSRSNFFNFNYKGPKPNGNNNNQFNYLNNNSHNSGSHNSGHQSRGSNTPHNNRRQSSNQSNNYGYGNYTYGSQAPILSPSSLETDAKYEELIYYCDNANNFDEFYNFIVTSDFNTNKNRMPGCSSTDKSGAAPTGKQLRKNNQVSFNSSKSEVLFKEGWKTNELANRSVIKGIKIDFDKETLNDDFIMLDNQVETADIENKIEIMHDTNLELNKICKINRKFENIVYNATTANKNTEAYPIEIVSLDWDNNIKINVSSAEELLRDSREALKDLLFFAGLLFDLPYKKIDSAEPFQHSTVMTDTIQCSSASTAQTDDNNSGVLSNCSKKSTPNVETDIAEVLGEHKTCHIDNVSNENDIFTIYVGIANQVVLALADTGAVYSSIHPDLVKQLNIPTHELPVEVYGKGIGGEYMVDRFVYEKITLHDIRFDDHPFKVNKCGTSQFVMVLGADFFRKFELIINPANRSVGRQVAKNSFWELVMDTRNKKCCRKLFNLPVQVDKDINVKVVREKMLDFKIKLKNIELLQEKMCHCDDEVINNLNKVIVFNPSYDDFSNSVLHNNEINVSNRGDIVPNLILNPLVTNVQFPKFTVTKHCFSNKAILYKGTTIGSVTSPLCKVIDADSPMRLNGSLLCPDIDLNSSSINLNEKSVTLNFTINNDLHCSEIMNSTFIDGKELSRVDSTLQSVSNIMDLYDSGLIDELFKEEHSNYDLMPPSELDRGAEFEDDDLKDEWTREKLVEN</sequence>
<protein>
    <submittedName>
        <fullName evidence="2">Uncharacterized protein</fullName>
    </submittedName>
</protein>
<dbReference type="SUPFAM" id="SSF50630">
    <property type="entry name" value="Acid proteases"/>
    <property type="match status" value="1"/>
</dbReference>
<name>A0A816PAF4_9BILA</name>
<feature type="compositionally biased region" description="Low complexity" evidence="1">
    <location>
        <begin position="1"/>
        <end position="16"/>
    </location>
</feature>
<feature type="region of interest" description="Disordered" evidence="1">
    <location>
        <begin position="1"/>
        <end position="182"/>
    </location>
</feature>
<feature type="compositionally biased region" description="Low complexity" evidence="1">
    <location>
        <begin position="24"/>
        <end position="35"/>
    </location>
</feature>
<comment type="caution">
    <text evidence="2">The sequence shown here is derived from an EMBL/GenBank/DDBJ whole genome shotgun (WGS) entry which is preliminary data.</text>
</comment>
<dbReference type="InterPro" id="IPR021109">
    <property type="entry name" value="Peptidase_aspartic_dom_sf"/>
</dbReference>